<feature type="transmembrane region" description="Helical" evidence="5">
    <location>
        <begin position="233"/>
        <end position="256"/>
    </location>
</feature>
<dbReference type="Proteomes" id="UP000198520">
    <property type="component" value="Unassembled WGS sequence"/>
</dbReference>
<reference evidence="7" key="1">
    <citation type="submission" date="2016-10" db="EMBL/GenBank/DDBJ databases">
        <authorList>
            <person name="Varghese N."/>
            <person name="Submissions S."/>
        </authorList>
    </citation>
    <scope>NUCLEOTIDE SEQUENCE [LARGE SCALE GENOMIC DNA]</scope>
    <source>
        <strain evidence="7">DSM 19083</strain>
    </source>
</reference>
<organism evidence="6 7">
    <name type="scientific">Flavimobilis marinus</name>
    <dbReference type="NCBI Taxonomy" id="285351"/>
    <lineage>
        <taxon>Bacteria</taxon>
        <taxon>Bacillati</taxon>
        <taxon>Actinomycetota</taxon>
        <taxon>Actinomycetes</taxon>
        <taxon>Micrococcales</taxon>
        <taxon>Jonesiaceae</taxon>
        <taxon>Flavimobilis</taxon>
    </lineage>
</organism>
<dbReference type="GO" id="GO:0016020">
    <property type="term" value="C:membrane"/>
    <property type="evidence" value="ECO:0007669"/>
    <property type="project" value="UniProtKB-SubCell"/>
</dbReference>
<keyword evidence="6" id="KW-0808">Transferase</keyword>
<protein>
    <submittedName>
        <fullName evidence="6">4-hydroxybenzoate polyprenyltransferase</fullName>
    </submittedName>
</protein>
<evidence type="ECO:0000313" key="7">
    <source>
        <dbReference type="Proteomes" id="UP000198520"/>
    </source>
</evidence>
<dbReference type="CDD" id="cd13956">
    <property type="entry name" value="PT_UbiA"/>
    <property type="match status" value="1"/>
</dbReference>
<dbReference type="STRING" id="285351.SAMN04488035_1347"/>
<dbReference type="InterPro" id="IPR044878">
    <property type="entry name" value="UbiA_sf"/>
</dbReference>
<dbReference type="RefSeq" id="WP_229828536.1">
    <property type="nucleotide sequence ID" value="NZ_BNAN01000002.1"/>
</dbReference>
<comment type="subcellular location">
    <subcellularLocation>
        <location evidence="1">Membrane</location>
        <topology evidence="1">Multi-pass membrane protein</topology>
    </subcellularLocation>
</comment>
<dbReference type="Gene3D" id="1.20.120.1780">
    <property type="entry name" value="UbiA prenyltransferase"/>
    <property type="match status" value="1"/>
</dbReference>
<dbReference type="GO" id="GO:0016765">
    <property type="term" value="F:transferase activity, transferring alkyl or aryl (other than methyl) groups"/>
    <property type="evidence" value="ECO:0007669"/>
    <property type="project" value="InterPro"/>
</dbReference>
<keyword evidence="3 5" id="KW-1133">Transmembrane helix</keyword>
<feature type="transmembrane region" description="Helical" evidence="5">
    <location>
        <begin position="263"/>
        <end position="281"/>
    </location>
</feature>
<dbReference type="EMBL" id="FONZ01000002">
    <property type="protein sequence ID" value="SFF05206.1"/>
    <property type="molecule type" value="Genomic_DNA"/>
</dbReference>
<evidence type="ECO:0000256" key="3">
    <source>
        <dbReference type="ARBA" id="ARBA00022989"/>
    </source>
</evidence>
<keyword evidence="2 5" id="KW-0812">Transmembrane</keyword>
<evidence type="ECO:0000256" key="1">
    <source>
        <dbReference type="ARBA" id="ARBA00004141"/>
    </source>
</evidence>
<evidence type="ECO:0000256" key="4">
    <source>
        <dbReference type="ARBA" id="ARBA00023136"/>
    </source>
</evidence>
<accession>A0A1I2FL13</accession>
<feature type="transmembrane region" description="Helical" evidence="5">
    <location>
        <begin position="138"/>
        <end position="157"/>
    </location>
</feature>
<evidence type="ECO:0000256" key="5">
    <source>
        <dbReference type="SAM" id="Phobius"/>
    </source>
</evidence>
<name>A0A1I2FL13_9MICO</name>
<dbReference type="InterPro" id="IPR000537">
    <property type="entry name" value="UbiA_prenyltransferase"/>
</dbReference>
<dbReference type="AlphaFoldDB" id="A0A1I2FL13"/>
<proteinExistence type="predicted"/>
<sequence length="289" mass="29138">MALDLDRLSSTARLLALSTHPGPSVAVTVLSIVLGAAVGISAPRVALLGLAVMLGQLSIGLSNDWIDAERDAAVGRTDKPVAQGLVPLGLVRGAALTTAALTVVASLALGVEAGIAHVVFVASGWLYNAAFKRTPVSVLPFMLSFGLLPAVVTLALPTPQWPAWWALAVGAIFGISIHFTNVLPDLDDDARTGIAGLPHRLGRVRSGVVAFGALALAAVLLLVGPVLTGGGGVSVLAVVGLVASVAIAATGVVLVLTRPPGRLLFRLVIVASLLIAAQLVLSGTELVAG</sequence>
<feature type="transmembrane region" description="Helical" evidence="5">
    <location>
        <begin position="163"/>
        <end position="183"/>
    </location>
</feature>
<gene>
    <name evidence="6" type="ORF">SAMN04488035_1347</name>
</gene>
<keyword evidence="4 5" id="KW-0472">Membrane</keyword>
<dbReference type="Pfam" id="PF01040">
    <property type="entry name" value="UbiA"/>
    <property type="match status" value="1"/>
</dbReference>
<keyword evidence="7" id="KW-1185">Reference proteome</keyword>
<feature type="transmembrane region" description="Helical" evidence="5">
    <location>
        <begin position="99"/>
        <end position="126"/>
    </location>
</feature>
<dbReference type="Gene3D" id="1.10.357.140">
    <property type="entry name" value="UbiA prenyltransferase"/>
    <property type="match status" value="1"/>
</dbReference>
<evidence type="ECO:0000313" key="6">
    <source>
        <dbReference type="EMBL" id="SFF05206.1"/>
    </source>
</evidence>
<feature type="transmembrane region" description="Helical" evidence="5">
    <location>
        <begin position="204"/>
        <end position="227"/>
    </location>
</feature>
<evidence type="ECO:0000256" key="2">
    <source>
        <dbReference type="ARBA" id="ARBA00022692"/>
    </source>
</evidence>
<feature type="transmembrane region" description="Helical" evidence="5">
    <location>
        <begin position="20"/>
        <end position="38"/>
    </location>
</feature>